<comment type="caution">
    <text evidence="1">The sequence shown here is derived from an EMBL/GenBank/DDBJ whole genome shotgun (WGS) entry which is preliminary data.</text>
</comment>
<evidence type="ECO:0000313" key="2">
    <source>
        <dbReference type="Proteomes" id="UP000177371"/>
    </source>
</evidence>
<dbReference type="Proteomes" id="UP000177371">
    <property type="component" value="Unassembled WGS sequence"/>
</dbReference>
<accession>A0A1F4V331</accession>
<evidence type="ECO:0000313" key="1">
    <source>
        <dbReference type="EMBL" id="OGC51615.1"/>
    </source>
</evidence>
<organism evidence="1 2">
    <name type="scientific">candidate division WWE3 bacterium RBG_16_37_10</name>
    <dbReference type="NCBI Taxonomy" id="1802610"/>
    <lineage>
        <taxon>Bacteria</taxon>
        <taxon>Katanobacteria</taxon>
    </lineage>
</organism>
<sequence>MKTYDLLTLAEYIKIKLEGLYSYVLSNHSQFLFYIGFKHSNDPTNPDFTTLDEYWSDFMFKTDGKDRIALVEGNIRRYFEDRDKSIIQAGGEGGYLTHLAVKNNIQVLCPELPKDSEINILLLDFTMEQIAYFFFARYMSFHPKFGDTLGFDNKSLLALLQKVVKASSGLDFDYSLDNMAKIHEKLFGTKLDTRDKGFFGQLLIPHENRTVINKVVNKVDYIRDNWIVGEIERLWKEGKSIFIVYGRTHAVIQERAIRKIVEEN</sequence>
<proteinExistence type="predicted"/>
<gene>
    <name evidence="1" type="ORF">A2W32_04615</name>
</gene>
<reference evidence="1 2" key="1">
    <citation type="journal article" date="2016" name="Nat. Commun.">
        <title>Thousands of microbial genomes shed light on interconnected biogeochemical processes in an aquifer system.</title>
        <authorList>
            <person name="Anantharaman K."/>
            <person name="Brown C.T."/>
            <person name="Hug L.A."/>
            <person name="Sharon I."/>
            <person name="Castelle C.J."/>
            <person name="Probst A.J."/>
            <person name="Thomas B.C."/>
            <person name="Singh A."/>
            <person name="Wilkins M.J."/>
            <person name="Karaoz U."/>
            <person name="Brodie E.L."/>
            <person name="Williams K.H."/>
            <person name="Hubbard S.S."/>
            <person name="Banfield J.F."/>
        </authorList>
    </citation>
    <scope>NUCLEOTIDE SEQUENCE [LARGE SCALE GENOMIC DNA]</scope>
</reference>
<name>A0A1F4V331_UNCKA</name>
<dbReference type="EMBL" id="MEUT01000015">
    <property type="protein sequence ID" value="OGC51615.1"/>
    <property type="molecule type" value="Genomic_DNA"/>
</dbReference>
<protein>
    <submittedName>
        <fullName evidence="1">Uncharacterized protein</fullName>
    </submittedName>
</protein>
<dbReference type="AlphaFoldDB" id="A0A1F4V331"/>